<feature type="compositionally biased region" description="Basic and acidic residues" evidence="8">
    <location>
        <begin position="129"/>
        <end position="144"/>
    </location>
</feature>
<dbReference type="PANTHER" id="PTHR33228">
    <property type="entry name" value="PROTEIN GLUTAMINE DUMPER 4-RELATED"/>
    <property type="match status" value="1"/>
</dbReference>
<name>A0A4S4D5K3_CAMSN</name>
<protein>
    <submittedName>
        <fullName evidence="10">Uncharacterized protein</fullName>
    </submittedName>
</protein>
<evidence type="ECO:0000256" key="6">
    <source>
        <dbReference type="ARBA" id="ARBA00022989"/>
    </source>
</evidence>
<evidence type="ECO:0000313" key="11">
    <source>
        <dbReference type="Proteomes" id="UP000306102"/>
    </source>
</evidence>
<comment type="similarity">
    <text evidence="2">Belongs to the GLUTAMINE DUMPER 1 (TC 9.B.60) family.</text>
</comment>
<keyword evidence="7 9" id="KW-0472">Membrane</keyword>
<feature type="compositionally biased region" description="Basic and acidic residues" evidence="8">
    <location>
        <begin position="154"/>
        <end position="164"/>
    </location>
</feature>
<accession>A0A4S4D5K3</accession>
<organism evidence="10 11">
    <name type="scientific">Camellia sinensis var. sinensis</name>
    <name type="common">China tea</name>
    <dbReference type="NCBI Taxonomy" id="542762"/>
    <lineage>
        <taxon>Eukaryota</taxon>
        <taxon>Viridiplantae</taxon>
        <taxon>Streptophyta</taxon>
        <taxon>Embryophyta</taxon>
        <taxon>Tracheophyta</taxon>
        <taxon>Spermatophyta</taxon>
        <taxon>Magnoliopsida</taxon>
        <taxon>eudicotyledons</taxon>
        <taxon>Gunneridae</taxon>
        <taxon>Pentapetalae</taxon>
        <taxon>asterids</taxon>
        <taxon>Ericales</taxon>
        <taxon>Theaceae</taxon>
        <taxon>Camellia</taxon>
    </lineage>
</organism>
<evidence type="ECO:0000256" key="3">
    <source>
        <dbReference type="ARBA" id="ARBA00022448"/>
    </source>
</evidence>
<evidence type="ECO:0000256" key="8">
    <source>
        <dbReference type="SAM" id="MobiDB-lite"/>
    </source>
</evidence>
<comment type="caution">
    <text evidence="10">The sequence shown here is derived from an EMBL/GenBank/DDBJ whole genome shotgun (WGS) entry which is preliminary data.</text>
</comment>
<dbReference type="AlphaFoldDB" id="A0A4S4D5K3"/>
<dbReference type="STRING" id="542762.A0A4S4D5K3"/>
<dbReference type="GO" id="GO:0080143">
    <property type="term" value="P:regulation of amino acid export"/>
    <property type="evidence" value="ECO:0007669"/>
    <property type="project" value="InterPro"/>
</dbReference>
<feature type="compositionally biased region" description="Low complexity" evidence="8">
    <location>
        <begin position="115"/>
        <end position="124"/>
    </location>
</feature>
<evidence type="ECO:0000256" key="4">
    <source>
        <dbReference type="ARBA" id="ARBA00022692"/>
    </source>
</evidence>
<proteinExistence type="inferred from homology"/>
<feature type="transmembrane region" description="Helical" evidence="9">
    <location>
        <begin position="27"/>
        <end position="51"/>
    </location>
</feature>
<dbReference type="GO" id="GO:0016020">
    <property type="term" value="C:membrane"/>
    <property type="evidence" value="ECO:0007669"/>
    <property type="project" value="UniProtKB-SubCell"/>
</dbReference>
<dbReference type="InterPro" id="IPR040359">
    <property type="entry name" value="GDU"/>
</dbReference>
<keyword evidence="6 9" id="KW-1133">Transmembrane helix</keyword>
<evidence type="ECO:0000313" key="10">
    <source>
        <dbReference type="EMBL" id="THF97662.1"/>
    </source>
</evidence>
<dbReference type="EMBL" id="SDRB02012465">
    <property type="protein sequence ID" value="THF97662.1"/>
    <property type="molecule type" value="Genomic_DNA"/>
</dbReference>
<evidence type="ECO:0000256" key="1">
    <source>
        <dbReference type="ARBA" id="ARBA00004167"/>
    </source>
</evidence>
<dbReference type="GO" id="GO:0006865">
    <property type="term" value="P:amino acid transport"/>
    <property type="evidence" value="ECO:0007669"/>
    <property type="project" value="UniProtKB-KW"/>
</dbReference>
<evidence type="ECO:0000256" key="9">
    <source>
        <dbReference type="SAM" id="Phobius"/>
    </source>
</evidence>
<keyword evidence="4 9" id="KW-0812">Transmembrane</keyword>
<feature type="region of interest" description="Disordered" evidence="8">
    <location>
        <begin position="115"/>
        <end position="164"/>
    </location>
</feature>
<evidence type="ECO:0000256" key="5">
    <source>
        <dbReference type="ARBA" id="ARBA00022970"/>
    </source>
</evidence>
<gene>
    <name evidence="10" type="ORF">TEA_016547</name>
</gene>
<keyword evidence="3" id="KW-0813">Transport</keyword>
<evidence type="ECO:0000256" key="7">
    <source>
        <dbReference type="ARBA" id="ARBA00023136"/>
    </source>
</evidence>
<dbReference type="PANTHER" id="PTHR33228:SF77">
    <property type="entry name" value="PROTEIN GLUTAMINE DUMPER 2"/>
    <property type="match status" value="1"/>
</dbReference>
<feature type="region of interest" description="Disordered" evidence="8">
    <location>
        <begin position="61"/>
        <end position="82"/>
    </location>
</feature>
<sequence length="164" mass="17777">MMSTEMVSEAPMVSAVQRSPWHSLVPYLFGGLAAMLGLIAFALLILACSYWKLSGYLDRDNDDANSDDRDVELGADADSGEKPKLAPLFEEKYLVIMAGQAKPTFLATPISSRASSFGSNSSASQMPDNKSDSGDRTDDPKDNQSQEDQTENAVETHETSHQVP</sequence>
<keyword evidence="11" id="KW-1185">Reference proteome</keyword>
<evidence type="ECO:0000256" key="2">
    <source>
        <dbReference type="ARBA" id="ARBA00009977"/>
    </source>
</evidence>
<comment type="subcellular location">
    <subcellularLocation>
        <location evidence="1">Membrane</location>
        <topology evidence="1">Single-pass membrane protein</topology>
    </subcellularLocation>
</comment>
<dbReference type="Proteomes" id="UP000306102">
    <property type="component" value="Unassembled WGS sequence"/>
</dbReference>
<keyword evidence="5" id="KW-0029">Amino-acid transport</keyword>
<reference evidence="10 11" key="1">
    <citation type="journal article" date="2018" name="Proc. Natl. Acad. Sci. U.S.A.">
        <title>Draft genome sequence of Camellia sinensis var. sinensis provides insights into the evolution of the tea genome and tea quality.</title>
        <authorList>
            <person name="Wei C."/>
            <person name="Yang H."/>
            <person name="Wang S."/>
            <person name="Zhao J."/>
            <person name="Liu C."/>
            <person name="Gao L."/>
            <person name="Xia E."/>
            <person name="Lu Y."/>
            <person name="Tai Y."/>
            <person name="She G."/>
            <person name="Sun J."/>
            <person name="Cao H."/>
            <person name="Tong W."/>
            <person name="Gao Q."/>
            <person name="Li Y."/>
            <person name="Deng W."/>
            <person name="Jiang X."/>
            <person name="Wang W."/>
            <person name="Chen Q."/>
            <person name="Zhang S."/>
            <person name="Li H."/>
            <person name="Wu J."/>
            <person name="Wang P."/>
            <person name="Li P."/>
            <person name="Shi C."/>
            <person name="Zheng F."/>
            <person name="Jian J."/>
            <person name="Huang B."/>
            <person name="Shan D."/>
            <person name="Shi M."/>
            <person name="Fang C."/>
            <person name="Yue Y."/>
            <person name="Li F."/>
            <person name="Li D."/>
            <person name="Wei S."/>
            <person name="Han B."/>
            <person name="Jiang C."/>
            <person name="Yin Y."/>
            <person name="Xia T."/>
            <person name="Zhang Z."/>
            <person name="Bennetzen J.L."/>
            <person name="Zhao S."/>
            <person name="Wan X."/>
        </authorList>
    </citation>
    <scope>NUCLEOTIDE SEQUENCE [LARGE SCALE GENOMIC DNA]</scope>
    <source>
        <strain evidence="11">cv. Shuchazao</strain>
        <tissue evidence="10">Leaf</tissue>
    </source>
</reference>